<evidence type="ECO:0000256" key="1">
    <source>
        <dbReference type="SAM" id="SignalP"/>
    </source>
</evidence>
<accession>A0ABW1XGB9</accession>
<reference evidence="3" key="1">
    <citation type="journal article" date="2019" name="Int. J. Syst. Evol. Microbiol.">
        <title>The Global Catalogue of Microorganisms (GCM) 10K type strain sequencing project: providing services to taxonomists for standard genome sequencing and annotation.</title>
        <authorList>
            <consortium name="The Broad Institute Genomics Platform"/>
            <consortium name="The Broad Institute Genome Sequencing Center for Infectious Disease"/>
            <person name="Wu L."/>
            <person name="Ma J."/>
        </authorList>
    </citation>
    <scope>NUCLEOTIDE SEQUENCE [LARGE SCALE GENOMIC DNA]</scope>
    <source>
        <strain evidence="3">CGMCC 1.16031</strain>
    </source>
</reference>
<feature type="chain" id="PRO_5046990157" description="Lipoprotein" evidence="1">
    <location>
        <begin position="29"/>
        <end position="80"/>
    </location>
</feature>
<name>A0ABW1XGB9_9ALTE</name>
<evidence type="ECO:0008006" key="4">
    <source>
        <dbReference type="Google" id="ProtNLM"/>
    </source>
</evidence>
<keyword evidence="3" id="KW-1185">Reference proteome</keyword>
<sequence>MLIRKQRRTAIIRTAVIGGFSLMLAACAGGMNGMADADSGQCWSMKGGVGVLKKNSSTQEECKELGGKSWCPVGGGCINL</sequence>
<organism evidence="2 3">
    <name type="scientific">Pseudobowmanella zhangzhouensis</name>
    <dbReference type="NCBI Taxonomy" id="1537679"/>
    <lineage>
        <taxon>Bacteria</taxon>
        <taxon>Pseudomonadati</taxon>
        <taxon>Pseudomonadota</taxon>
        <taxon>Gammaproteobacteria</taxon>
        <taxon>Alteromonadales</taxon>
        <taxon>Alteromonadaceae</taxon>
    </lineage>
</organism>
<dbReference type="EMBL" id="JBHSUS010000001">
    <property type="protein sequence ID" value="MFC6439074.1"/>
    <property type="molecule type" value="Genomic_DNA"/>
</dbReference>
<dbReference type="PROSITE" id="PS51257">
    <property type="entry name" value="PROKAR_LIPOPROTEIN"/>
    <property type="match status" value="1"/>
</dbReference>
<evidence type="ECO:0000313" key="3">
    <source>
        <dbReference type="Proteomes" id="UP001596364"/>
    </source>
</evidence>
<keyword evidence="1" id="KW-0732">Signal</keyword>
<dbReference type="RefSeq" id="WP_131259174.1">
    <property type="nucleotide sequence ID" value="NZ_JBHSUS010000001.1"/>
</dbReference>
<dbReference type="Proteomes" id="UP001596364">
    <property type="component" value="Unassembled WGS sequence"/>
</dbReference>
<comment type="caution">
    <text evidence="2">The sequence shown here is derived from an EMBL/GenBank/DDBJ whole genome shotgun (WGS) entry which is preliminary data.</text>
</comment>
<proteinExistence type="predicted"/>
<gene>
    <name evidence="2" type="ORF">ACFP85_02760</name>
</gene>
<protein>
    <recommendedName>
        <fullName evidence="4">Lipoprotein</fullName>
    </recommendedName>
</protein>
<evidence type="ECO:0000313" key="2">
    <source>
        <dbReference type="EMBL" id="MFC6439074.1"/>
    </source>
</evidence>
<feature type="signal peptide" evidence="1">
    <location>
        <begin position="1"/>
        <end position="28"/>
    </location>
</feature>